<feature type="compositionally biased region" description="Basic and acidic residues" evidence="1">
    <location>
        <begin position="242"/>
        <end position="252"/>
    </location>
</feature>
<sequence>MSSSKTNKRIGLQEFKLASPDDLSLLAFVRWRAGTPKDKEKLNSAYVSLFTEAKKSPLPEIRADGEKMEQLWKDRSASMQDYWETKTLTKLRSKNLVAAAKNSSALQIAVGDQQLKDGLLELQGLHGQHSQERLPAMEHEQEQEQADGNPEKFDGSILSDDESSGQASDDGPVWMGRLFQTLEGRSLPPYSAARTPPIDRGSGSSTPTHSPLHCPQFDVDIDDDEQDQDMMIGKSTTVRTSIESRKTSDNRRPSASTITESLSVAPSPFNNQSIADTPVNMNTASRPMSADDCLTSNNHPGHSNSQHKRKASVYHLDLKPASFPPPNSPSESGIHAAFDKFRERCRAIAEAGSLDFARHKAEALALNGIWLVGKAALDCSHAKEIQQKMSREYRVPEYPDITTLTPELEEILQFGNEQEISEAVDKISSADIPWTARRALKIWRQLLDTLPSEPRREQDGEQTFVHQVLRPFVSVTFSARGTKMLKGDIEHASANEDKIDHKSGVRSDFFVILPISSLDSSLVGLVGEVKPPAKSLLWELKDQWKLFRMMKSEMDSQIKKGIQDPVVWGCQVFGYDVVFYVMDQRIPLINCLLKVFSGTLPKSIEDVSAVGRIISAFFFVEGRISKQGEELERSILTPPLDPELHTQPNQITPKKPRKS</sequence>
<protein>
    <submittedName>
        <fullName evidence="2">Uncharacterized protein</fullName>
    </submittedName>
</protein>
<gene>
    <name evidence="2" type="ORF">BGZ99_008515</name>
</gene>
<proteinExistence type="predicted"/>
<name>A0A9P6RB49_9FUNG</name>
<dbReference type="OrthoDB" id="2370284at2759"/>
<evidence type="ECO:0000313" key="2">
    <source>
        <dbReference type="EMBL" id="KAG0313887.1"/>
    </source>
</evidence>
<comment type="caution">
    <text evidence="2">The sequence shown here is derived from an EMBL/GenBank/DDBJ whole genome shotgun (WGS) entry which is preliminary data.</text>
</comment>
<feature type="region of interest" description="Disordered" evidence="1">
    <location>
        <begin position="185"/>
        <end position="212"/>
    </location>
</feature>
<dbReference type="AlphaFoldDB" id="A0A9P6RB49"/>
<feature type="compositionally biased region" description="Polar residues" evidence="1">
    <location>
        <begin position="294"/>
        <end position="304"/>
    </location>
</feature>
<accession>A0A9P6RB49</accession>
<feature type="compositionally biased region" description="Polar residues" evidence="1">
    <location>
        <begin position="253"/>
        <end position="286"/>
    </location>
</feature>
<feature type="region of interest" description="Disordered" evidence="1">
    <location>
        <begin position="637"/>
        <end position="659"/>
    </location>
</feature>
<feature type="region of interest" description="Disordered" evidence="1">
    <location>
        <begin position="128"/>
        <end position="173"/>
    </location>
</feature>
<keyword evidence="3" id="KW-1185">Reference proteome</keyword>
<feature type="region of interest" description="Disordered" evidence="1">
    <location>
        <begin position="234"/>
        <end position="310"/>
    </location>
</feature>
<reference evidence="2" key="1">
    <citation type="journal article" date="2020" name="Fungal Divers.">
        <title>Resolving the Mortierellaceae phylogeny through synthesis of multi-gene phylogenetics and phylogenomics.</title>
        <authorList>
            <person name="Vandepol N."/>
            <person name="Liber J."/>
            <person name="Desiro A."/>
            <person name="Na H."/>
            <person name="Kennedy M."/>
            <person name="Barry K."/>
            <person name="Grigoriev I.V."/>
            <person name="Miller A.N."/>
            <person name="O'Donnell K."/>
            <person name="Stajich J.E."/>
            <person name="Bonito G."/>
        </authorList>
    </citation>
    <scope>NUCLEOTIDE SEQUENCE</scope>
    <source>
        <strain evidence="2">REB-010B</strain>
    </source>
</reference>
<organism evidence="2 3">
    <name type="scientific">Dissophora globulifera</name>
    <dbReference type="NCBI Taxonomy" id="979702"/>
    <lineage>
        <taxon>Eukaryota</taxon>
        <taxon>Fungi</taxon>
        <taxon>Fungi incertae sedis</taxon>
        <taxon>Mucoromycota</taxon>
        <taxon>Mortierellomycotina</taxon>
        <taxon>Mortierellomycetes</taxon>
        <taxon>Mortierellales</taxon>
        <taxon>Mortierellaceae</taxon>
        <taxon>Dissophora</taxon>
    </lineage>
</organism>
<evidence type="ECO:0000313" key="3">
    <source>
        <dbReference type="Proteomes" id="UP000738325"/>
    </source>
</evidence>
<evidence type="ECO:0000256" key="1">
    <source>
        <dbReference type="SAM" id="MobiDB-lite"/>
    </source>
</evidence>
<feature type="compositionally biased region" description="Basic and acidic residues" evidence="1">
    <location>
        <begin position="129"/>
        <end position="142"/>
    </location>
</feature>
<dbReference type="EMBL" id="JAAAIP010000664">
    <property type="protein sequence ID" value="KAG0313887.1"/>
    <property type="molecule type" value="Genomic_DNA"/>
</dbReference>
<dbReference type="Proteomes" id="UP000738325">
    <property type="component" value="Unassembled WGS sequence"/>
</dbReference>